<dbReference type="EMBL" id="JBHUCM010000038">
    <property type="protein sequence ID" value="MFD1543226.1"/>
    <property type="molecule type" value="Genomic_DNA"/>
</dbReference>
<dbReference type="InterPro" id="IPR045170">
    <property type="entry name" value="MTOX"/>
</dbReference>
<comment type="cofactor">
    <cofactor evidence="1">
        <name>FAD</name>
        <dbReference type="ChEBI" id="CHEBI:57692"/>
    </cofactor>
</comment>
<keyword evidence="2" id="KW-0285">Flavoprotein</keyword>
<dbReference type="PANTHER" id="PTHR10961:SF7">
    <property type="entry name" value="FAD DEPENDENT OXIDOREDUCTASE DOMAIN-CONTAINING PROTEIN"/>
    <property type="match status" value="1"/>
</dbReference>
<evidence type="ECO:0000259" key="5">
    <source>
        <dbReference type="Pfam" id="PF01266"/>
    </source>
</evidence>
<dbReference type="EC" id="1.5.3.2" evidence="6"/>
<keyword evidence="4 6" id="KW-0560">Oxidoreductase</keyword>
<comment type="caution">
    <text evidence="6">The sequence shown here is derived from an EMBL/GenBank/DDBJ whole genome shotgun (WGS) entry which is preliminary data.</text>
</comment>
<dbReference type="NCBIfam" id="NF008425">
    <property type="entry name" value="PRK11259.1"/>
    <property type="match status" value="1"/>
</dbReference>
<dbReference type="PANTHER" id="PTHR10961">
    <property type="entry name" value="PEROXISOMAL SARCOSINE OXIDASE"/>
    <property type="match status" value="1"/>
</dbReference>
<dbReference type="GO" id="GO:0050131">
    <property type="term" value="F:N-methyl-L-amino-acid oxidase activity"/>
    <property type="evidence" value="ECO:0007669"/>
    <property type="project" value="UniProtKB-EC"/>
</dbReference>
<dbReference type="InterPro" id="IPR002204">
    <property type="entry name" value="3-OH-isobutyrate_DH-rel_CS"/>
</dbReference>
<dbReference type="Pfam" id="PF01266">
    <property type="entry name" value="DAO"/>
    <property type="match status" value="1"/>
</dbReference>
<keyword evidence="7" id="KW-1185">Reference proteome</keyword>
<dbReference type="RefSeq" id="WP_219536105.1">
    <property type="nucleotide sequence ID" value="NZ_JAHKRM010000028.1"/>
</dbReference>
<evidence type="ECO:0000313" key="6">
    <source>
        <dbReference type="EMBL" id="MFD1543226.1"/>
    </source>
</evidence>
<evidence type="ECO:0000256" key="3">
    <source>
        <dbReference type="ARBA" id="ARBA00022827"/>
    </source>
</evidence>
<gene>
    <name evidence="6" type="primary">solA</name>
    <name evidence="6" type="ORF">ACFSJ0_39690</name>
</gene>
<sequence>MTIRNTYDIAVLGLGAMGSMAAWRAAARGASVLGIEQYGIAHDRGSSHGGSRIFRKTLFEGREYIPVVERAHTLWQRLEAESGTTLFRRSGGLCIGPRDGALIDDALRCAKEAGIEHQLLEPDELAARYPQHATIAGDVAVLEPGAGVLDPEAAIAAALRRASAAGARLHFQTQVTALRHDDDGVRVETSDDTFHARRAIVATGAWFTDLLPDLALPLRVQRSLLSWFTGPDREAYRPEVFPVFIRESGTVDGWGIPDVDGRGVKVGAGPTAPKRWLDHARDNDHPVSESDLRPAEDFCRTAFPGLTPRAVTAAACMNSKTPDGDFVIGVPSGAPTLVLAGGMSGHGFKHAAGIGDITVDLALDGACDIPLDRFSPDRFAGKES</sequence>
<dbReference type="InterPro" id="IPR006076">
    <property type="entry name" value="FAD-dep_OxRdtase"/>
</dbReference>
<protein>
    <submittedName>
        <fullName evidence="6">N-methyl-L-tryptophan oxidase</fullName>
        <ecNumber evidence="6">1.5.3.2</ecNumber>
    </submittedName>
</protein>
<evidence type="ECO:0000256" key="4">
    <source>
        <dbReference type="ARBA" id="ARBA00023002"/>
    </source>
</evidence>
<dbReference type="PROSITE" id="PS00895">
    <property type="entry name" value="3_HYDROXYISOBUT_DH"/>
    <property type="match status" value="1"/>
</dbReference>
<evidence type="ECO:0000313" key="7">
    <source>
        <dbReference type="Proteomes" id="UP001597097"/>
    </source>
</evidence>
<proteinExistence type="predicted"/>
<feature type="domain" description="FAD dependent oxidoreductase" evidence="5">
    <location>
        <begin position="8"/>
        <end position="361"/>
    </location>
</feature>
<reference evidence="7" key="1">
    <citation type="journal article" date="2019" name="Int. J. Syst. Evol. Microbiol.">
        <title>The Global Catalogue of Microorganisms (GCM) 10K type strain sequencing project: providing services to taxonomists for standard genome sequencing and annotation.</title>
        <authorList>
            <consortium name="The Broad Institute Genomics Platform"/>
            <consortium name="The Broad Institute Genome Sequencing Center for Infectious Disease"/>
            <person name="Wu L."/>
            <person name="Ma J."/>
        </authorList>
    </citation>
    <scope>NUCLEOTIDE SEQUENCE [LARGE SCALE GENOMIC DNA]</scope>
    <source>
        <strain evidence="7">CGMCC 1.15399</strain>
    </source>
</reference>
<evidence type="ECO:0000256" key="1">
    <source>
        <dbReference type="ARBA" id="ARBA00001974"/>
    </source>
</evidence>
<accession>A0ABW4GLG1</accession>
<organism evidence="6 7">
    <name type="scientific">Nonomuraea guangzhouensis</name>
    <dbReference type="NCBI Taxonomy" id="1291555"/>
    <lineage>
        <taxon>Bacteria</taxon>
        <taxon>Bacillati</taxon>
        <taxon>Actinomycetota</taxon>
        <taxon>Actinomycetes</taxon>
        <taxon>Streptosporangiales</taxon>
        <taxon>Streptosporangiaceae</taxon>
        <taxon>Nonomuraea</taxon>
    </lineage>
</organism>
<name>A0ABW4GLG1_9ACTN</name>
<keyword evidence="3" id="KW-0274">FAD</keyword>
<dbReference type="Proteomes" id="UP001597097">
    <property type="component" value="Unassembled WGS sequence"/>
</dbReference>
<evidence type="ECO:0000256" key="2">
    <source>
        <dbReference type="ARBA" id="ARBA00022630"/>
    </source>
</evidence>